<accession>A0A934NLY6</accession>
<comment type="caution">
    <text evidence="1">The sequence shown here is derived from an EMBL/GenBank/DDBJ whole genome shotgun (WGS) entry which is preliminary data.</text>
</comment>
<proteinExistence type="predicted"/>
<organism evidence="1 2">
    <name type="scientific">Antrihabitans stalagmiti</name>
    <dbReference type="NCBI Taxonomy" id="2799499"/>
    <lineage>
        <taxon>Bacteria</taxon>
        <taxon>Bacillati</taxon>
        <taxon>Actinomycetota</taxon>
        <taxon>Actinomycetes</taxon>
        <taxon>Mycobacteriales</taxon>
        <taxon>Nocardiaceae</taxon>
        <taxon>Antrihabitans</taxon>
    </lineage>
</organism>
<evidence type="ECO:0000313" key="1">
    <source>
        <dbReference type="EMBL" id="MBJ8337676.1"/>
    </source>
</evidence>
<sequence>MMLANEMVRMHAGGWDEMLAILGPLLIVVALIAVARRARPPEDDEDDTDLDDSPNF</sequence>
<reference evidence="1" key="1">
    <citation type="submission" date="2020-12" db="EMBL/GenBank/DDBJ databases">
        <title>Antrihabitans popcorni sp. nov. and Antrihabitans auranticaus sp. nov., isolated from a larva cave.</title>
        <authorList>
            <person name="Lee S.D."/>
            <person name="Kim I.S."/>
        </authorList>
    </citation>
    <scope>NUCLEOTIDE SEQUENCE</scope>
    <source>
        <strain evidence="1">YC3-6</strain>
    </source>
</reference>
<name>A0A934NLY6_9NOCA</name>
<dbReference type="RefSeq" id="WP_199702879.1">
    <property type="nucleotide sequence ID" value="NZ_JAEMNV010000001.1"/>
</dbReference>
<dbReference type="Proteomes" id="UP000655868">
    <property type="component" value="Unassembled WGS sequence"/>
</dbReference>
<dbReference type="AlphaFoldDB" id="A0A934NLY6"/>
<keyword evidence="2" id="KW-1185">Reference proteome</keyword>
<gene>
    <name evidence="1" type="ORF">JGU71_02140</name>
</gene>
<dbReference type="EMBL" id="JAEMNV010000001">
    <property type="protein sequence ID" value="MBJ8337676.1"/>
    <property type="molecule type" value="Genomic_DNA"/>
</dbReference>
<evidence type="ECO:0000313" key="2">
    <source>
        <dbReference type="Proteomes" id="UP000655868"/>
    </source>
</evidence>
<protein>
    <submittedName>
        <fullName evidence="1">Uncharacterized protein</fullName>
    </submittedName>
</protein>